<evidence type="ECO:0000256" key="4">
    <source>
        <dbReference type="RuleBase" id="RU367022"/>
    </source>
</evidence>
<dbReference type="GO" id="GO:0016020">
    <property type="term" value="C:membrane"/>
    <property type="evidence" value="ECO:0007669"/>
    <property type="project" value="UniProtKB-SubCell"/>
</dbReference>
<keyword evidence="4" id="KW-0186">Copper</keyword>
<feature type="transmembrane region" description="Helical" evidence="4">
    <location>
        <begin position="41"/>
        <end position="61"/>
    </location>
</feature>
<evidence type="ECO:0000256" key="3">
    <source>
        <dbReference type="ARBA" id="ARBA00023136"/>
    </source>
</evidence>
<name>A0A1Q3G427_CULTA</name>
<reference evidence="5" key="1">
    <citation type="submission" date="2017-01" db="EMBL/GenBank/DDBJ databases">
        <title>A deep insight into the sialotranscriptome of adult male and female Cluex tarsalis mosquitoes.</title>
        <authorList>
            <person name="Ribeiro J.M."/>
            <person name="Moreira F."/>
            <person name="Bernard K.A."/>
            <person name="Calvo E."/>
        </authorList>
    </citation>
    <scope>NUCLEOTIDE SEQUENCE</scope>
    <source>
        <strain evidence="5">Kern County</strain>
        <tissue evidence="5">Salivary glands</tissue>
    </source>
</reference>
<proteinExistence type="inferred from homology"/>
<evidence type="ECO:0000313" key="5">
    <source>
        <dbReference type="EMBL" id="JAV34565.1"/>
    </source>
</evidence>
<comment type="subcellular location">
    <subcellularLocation>
        <location evidence="4">Membrane</location>
        <topology evidence="4">Multi-pass membrane protein</topology>
    </subcellularLocation>
</comment>
<sequence length="153" mass="17445">MDHSHHHGGPDDMEMLCPMQMSFHGGTCEIILFPSWATTEVGQFIGAWIGFFLMAVLYEGLKFYREVLAQRERKPCSEPASEKKSIRHHLTNKLHIVQSLLHLLQVSVSYVLMLIIMLFNLWLCLAIVSGAALGYYIFGWIRQSTIDANECCN</sequence>
<keyword evidence="3 4" id="KW-0472">Membrane</keyword>
<dbReference type="EMBL" id="GFDL01000480">
    <property type="protein sequence ID" value="JAV34565.1"/>
    <property type="molecule type" value="Transcribed_RNA"/>
</dbReference>
<comment type="similarity">
    <text evidence="4">Belongs to the copper transporter (Ctr) (TC 1.A.56) family. SLC31A subfamily.</text>
</comment>
<organism evidence="5">
    <name type="scientific">Culex tarsalis</name>
    <name type="common">Encephalitis mosquito</name>
    <dbReference type="NCBI Taxonomy" id="7177"/>
    <lineage>
        <taxon>Eukaryota</taxon>
        <taxon>Metazoa</taxon>
        <taxon>Ecdysozoa</taxon>
        <taxon>Arthropoda</taxon>
        <taxon>Hexapoda</taxon>
        <taxon>Insecta</taxon>
        <taxon>Pterygota</taxon>
        <taxon>Neoptera</taxon>
        <taxon>Endopterygota</taxon>
        <taxon>Diptera</taxon>
        <taxon>Nematocera</taxon>
        <taxon>Culicoidea</taxon>
        <taxon>Culicidae</taxon>
        <taxon>Culicinae</taxon>
        <taxon>Culicini</taxon>
        <taxon>Culex</taxon>
        <taxon>Culex</taxon>
    </lineage>
</organism>
<accession>A0A1Q3G427</accession>
<keyword evidence="4" id="KW-0813">Transport</keyword>
<dbReference type="PANTHER" id="PTHR12483">
    <property type="entry name" value="SOLUTE CARRIER FAMILY 31 COPPER TRANSPORTERS"/>
    <property type="match status" value="1"/>
</dbReference>
<dbReference type="GO" id="GO:0005375">
    <property type="term" value="F:copper ion transmembrane transporter activity"/>
    <property type="evidence" value="ECO:0007669"/>
    <property type="project" value="UniProtKB-UniRule"/>
</dbReference>
<dbReference type="PANTHER" id="PTHR12483:SF115">
    <property type="entry name" value="COPPER TRANSPORT PROTEIN"/>
    <property type="match status" value="1"/>
</dbReference>
<evidence type="ECO:0000256" key="1">
    <source>
        <dbReference type="ARBA" id="ARBA00022692"/>
    </source>
</evidence>
<keyword evidence="4" id="KW-0406">Ion transport</keyword>
<feature type="transmembrane region" description="Helical" evidence="4">
    <location>
        <begin position="94"/>
        <end position="113"/>
    </location>
</feature>
<dbReference type="InterPro" id="IPR007274">
    <property type="entry name" value="Cop_transporter"/>
</dbReference>
<feature type="transmembrane region" description="Helical" evidence="4">
    <location>
        <begin position="119"/>
        <end position="138"/>
    </location>
</feature>
<dbReference type="Pfam" id="PF04145">
    <property type="entry name" value="Ctr"/>
    <property type="match status" value="1"/>
</dbReference>
<protein>
    <recommendedName>
        <fullName evidence="4">Copper transport protein</fullName>
    </recommendedName>
</protein>
<keyword evidence="4" id="KW-0187">Copper transport</keyword>
<keyword evidence="2 4" id="KW-1133">Transmembrane helix</keyword>
<keyword evidence="1 4" id="KW-0812">Transmembrane</keyword>
<evidence type="ECO:0000256" key="2">
    <source>
        <dbReference type="ARBA" id="ARBA00022989"/>
    </source>
</evidence>
<dbReference type="AlphaFoldDB" id="A0A1Q3G427"/>